<dbReference type="OrthoDB" id="2652472at2"/>
<protein>
    <recommendedName>
        <fullName evidence="4">DKNYY family protein</fullName>
    </recommendedName>
</protein>
<keyword evidence="1" id="KW-0472">Membrane</keyword>
<gene>
    <name evidence="2" type="ORF">C7Y71_006605</name>
</gene>
<organism evidence="2 3">
    <name type="scientific">Pseudoprevotella muciniphila</name>
    <dbReference type="NCBI Taxonomy" id="2133944"/>
    <lineage>
        <taxon>Bacteria</taxon>
        <taxon>Pseudomonadati</taxon>
        <taxon>Bacteroidota</taxon>
        <taxon>Bacteroidia</taxon>
        <taxon>Bacteroidales</taxon>
        <taxon>Prevotellaceae</taxon>
        <taxon>Pseudoprevotella</taxon>
    </lineage>
</organism>
<evidence type="ECO:0008006" key="4">
    <source>
        <dbReference type="Google" id="ProtNLM"/>
    </source>
</evidence>
<dbReference type="Pfam" id="PF13644">
    <property type="entry name" value="DKNYY"/>
    <property type="match status" value="1"/>
</dbReference>
<evidence type="ECO:0000256" key="1">
    <source>
        <dbReference type="SAM" id="Phobius"/>
    </source>
</evidence>
<dbReference type="AlphaFoldDB" id="A0A5P8E6S7"/>
<reference evidence="2 3" key="1">
    <citation type="submission" date="2018-11" db="EMBL/GenBank/DDBJ databases">
        <authorList>
            <person name="Na S.W."/>
            <person name="Baik M."/>
        </authorList>
    </citation>
    <scope>NUCLEOTIDE SEQUENCE [LARGE SCALE GENOMIC DNA]</scope>
    <source>
        <strain evidence="2 3">E39</strain>
    </source>
</reference>
<dbReference type="EMBL" id="CP033459">
    <property type="protein sequence ID" value="QFQ12715.1"/>
    <property type="molecule type" value="Genomic_DNA"/>
</dbReference>
<dbReference type="KEGG" id="alq:C7Y71_006605"/>
<sequence>MQRYGRRCHCSNNGQHFQTEYIKRTSAMKKGLKLIVVLLAAALTTGCSGPKYVNDGSNVYHSYWTFSFGTVRHELPDVDASSFRKVNSWLGRDKNHVYYEDKLVEGADPATLKAKKKPLCADSKDYYYKGEALHVADMGTFQVLRMDDSHLWAKDRQNVYFDNMTISGADVGTFQVIKPYEAKDRMHVYYFGKPLDGADPSTYTIMDGGYAKDNRHVWYYGKLVEGADAATFRAVGSDGSGMDKNARYKGCSKI</sequence>
<accession>A0A5P8E6S7</accession>
<keyword evidence="1" id="KW-0812">Transmembrane</keyword>
<evidence type="ECO:0000313" key="3">
    <source>
        <dbReference type="Proteomes" id="UP000249375"/>
    </source>
</evidence>
<keyword evidence="1" id="KW-1133">Transmembrane helix</keyword>
<dbReference type="InterPro" id="IPR027375">
    <property type="entry name" value="DKNYY"/>
</dbReference>
<proteinExistence type="predicted"/>
<name>A0A5P8E6S7_9BACT</name>
<evidence type="ECO:0000313" key="2">
    <source>
        <dbReference type="EMBL" id="QFQ12715.1"/>
    </source>
</evidence>
<feature type="transmembrane region" description="Helical" evidence="1">
    <location>
        <begin position="32"/>
        <end position="53"/>
    </location>
</feature>
<keyword evidence="3" id="KW-1185">Reference proteome</keyword>
<dbReference type="Proteomes" id="UP000249375">
    <property type="component" value="Chromosome"/>
</dbReference>